<evidence type="ECO:0000256" key="1">
    <source>
        <dbReference type="ARBA" id="ARBA00022649"/>
    </source>
</evidence>
<sequence length="83" mass="9128">MTHTVVWENAAMNEFRRLRAIDPVGAKATAVAVRALADEPTPEAARPLGTSGFYRLHVGTWRVLYQPDGETVTIHVLKVGRST</sequence>
<dbReference type="EMBL" id="LMWU01000018">
    <property type="protein sequence ID" value="KUN69844.1"/>
    <property type="molecule type" value="Genomic_DNA"/>
</dbReference>
<gene>
    <name evidence="2" type="ORF">AQJ46_18985</name>
</gene>
<evidence type="ECO:0000313" key="3">
    <source>
        <dbReference type="Proteomes" id="UP000053669"/>
    </source>
</evidence>
<dbReference type="Pfam" id="PF05016">
    <property type="entry name" value="ParE_toxin"/>
    <property type="match status" value="1"/>
</dbReference>
<keyword evidence="1" id="KW-1277">Toxin-antitoxin system</keyword>
<comment type="caution">
    <text evidence="2">The sequence shown here is derived from an EMBL/GenBank/DDBJ whole genome shotgun (WGS) entry which is preliminary data.</text>
</comment>
<dbReference type="STRING" id="58343.AQJ46_18985"/>
<dbReference type="Gene3D" id="3.30.2310.20">
    <property type="entry name" value="RelE-like"/>
    <property type="match status" value="1"/>
</dbReference>
<protein>
    <recommendedName>
        <fullName evidence="4">Plasmid stabilization protein</fullName>
    </recommendedName>
</protein>
<dbReference type="RefSeq" id="WP_059206708.1">
    <property type="nucleotide sequence ID" value="NZ_JBEXSU010000001.1"/>
</dbReference>
<dbReference type="InterPro" id="IPR035093">
    <property type="entry name" value="RelE/ParE_toxin_dom_sf"/>
</dbReference>
<reference evidence="2 3" key="1">
    <citation type="submission" date="2015-10" db="EMBL/GenBank/DDBJ databases">
        <title>Draft genome sequence of Streptomyces canus DSM 40017, type strain for the species Streptomyces canus.</title>
        <authorList>
            <person name="Ruckert C."/>
            <person name="Winkler A."/>
            <person name="Kalinowski J."/>
            <person name="Kampfer P."/>
            <person name="Glaeser S."/>
        </authorList>
    </citation>
    <scope>NUCLEOTIDE SEQUENCE [LARGE SCALE GENOMIC DNA]</scope>
    <source>
        <strain evidence="2 3">DSM 40017</strain>
    </source>
</reference>
<dbReference type="AlphaFoldDB" id="A0A101S983"/>
<dbReference type="InterPro" id="IPR007712">
    <property type="entry name" value="RelE/ParE_toxin"/>
</dbReference>
<accession>A0A101S983</accession>
<dbReference type="SUPFAM" id="SSF143011">
    <property type="entry name" value="RelE-like"/>
    <property type="match status" value="1"/>
</dbReference>
<name>A0A101S983_9ACTN</name>
<dbReference type="Proteomes" id="UP000053669">
    <property type="component" value="Unassembled WGS sequence"/>
</dbReference>
<evidence type="ECO:0000313" key="2">
    <source>
        <dbReference type="EMBL" id="KUN69844.1"/>
    </source>
</evidence>
<proteinExistence type="predicted"/>
<organism evidence="2 3">
    <name type="scientific">Streptomyces canus</name>
    <dbReference type="NCBI Taxonomy" id="58343"/>
    <lineage>
        <taxon>Bacteria</taxon>
        <taxon>Bacillati</taxon>
        <taxon>Actinomycetota</taxon>
        <taxon>Actinomycetes</taxon>
        <taxon>Kitasatosporales</taxon>
        <taxon>Streptomycetaceae</taxon>
        <taxon>Streptomyces</taxon>
        <taxon>Streptomyces aurantiacus group</taxon>
    </lineage>
</organism>
<evidence type="ECO:0008006" key="4">
    <source>
        <dbReference type="Google" id="ProtNLM"/>
    </source>
</evidence>